<keyword evidence="1" id="KW-0472">Membrane</keyword>
<dbReference type="Proteomes" id="UP001303324">
    <property type="component" value="Chromosome"/>
</dbReference>
<accession>A0ABY9VJR7</accession>
<organism evidence="2 3">
    <name type="scientific">Mesobacillus jeotgali</name>
    <dbReference type="NCBI Taxonomy" id="129985"/>
    <lineage>
        <taxon>Bacteria</taxon>
        <taxon>Bacillati</taxon>
        <taxon>Bacillota</taxon>
        <taxon>Bacilli</taxon>
        <taxon>Bacillales</taxon>
        <taxon>Bacillaceae</taxon>
        <taxon>Mesobacillus</taxon>
    </lineage>
</organism>
<keyword evidence="3" id="KW-1185">Reference proteome</keyword>
<protein>
    <recommendedName>
        <fullName evidence="4">DUF4203 domain-containing protein</fullName>
    </recommendedName>
</protein>
<dbReference type="EMBL" id="CP134494">
    <property type="protein sequence ID" value="WNF24184.1"/>
    <property type="molecule type" value="Genomic_DNA"/>
</dbReference>
<evidence type="ECO:0008006" key="4">
    <source>
        <dbReference type="Google" id="ProtNLM"/>
    </source>
</evidence>
<keyword evidence="1" id="KW-0812">Transmembrane</keyword>
<evidence type="ECO:0000256" key="1">
    <source>
        <dbReference type="SAM" id="Phobius"/>
    </source>
</evidence>
<proteinExistence type="predicted"/>
<evidence type="ECO:0000313" key="3">
    <source>
        <dbReference type="Proteomes" id="UP001303324"/>
    </source>
</evidence>
<gene>
    <name evidence="2" type="ORF">RH061_06800</name>
</gene>
<feature type="transmembrane region" description="Helical" evidence="1">
    <location>
        <begin position="62"/>
        <end position="85"/>
    </location>
</feature>
<feature type="transmembrane region" description="Helical" evidence="1">
    <location>
        <begin position="6"/>
        <end position="24"/>
    </location>
</feature>
<name>A0ABY9VJR7_9BACI</name>
<sequence>MILFNAYIFFTLAVTLVISIILGLRYRNELTSMNGMIISMYLGMNIGLTSGVLLGAVFRGDLFLSTILSMLLGAAAGTIMGAVFNAAASIEGLMSGIMGGMMGAMLGEMLPPEKSLILINIFLTISIAALFLFKILPQTESANAPKKYVMKPILAFIMLVIYLYSGSQLGDTWIEALTGSIPHQEHLHHP</sequence>
<reference evidence="2 3" key="1">
    <citation type="submission" date="2023-09" db="EMBL/GenBank/DDBJ databases">
        <title>Microbial mechanism of fulvic acid promoting antimony reduction mineralization in rice fields.</title>
        <authorList>
            <person name="Chen G."/>
            <person name="Lan J."/>
        </authorList>
    </citation>
    <scope>NUCLEOTIDE SEQUENCE [LARGE SCALE GENOMIC DNA]</scope>
    <source>
        <strain evidence="2 3">PS1</strain>
    </source>
</reference>
<evidence type="ECO:0000313" key="2">
    <source>
        <dbReference type="EMBL" id="WNF24184.1"/>
    </source>
</evidence>
<dbReference type="RefSeq" id="WP_311074848.1">
    <property type="nucleotide sequence ID" value="NZ_CP134494.1"/>
</dbReference>
<feature type="transmembrane region" description="Helical" evidence="1">
    <location>
        <begin position="148"/>
        <end position="165"/>
    </location>
</feature>
<feature type="transmembrane region" description="Helical" evidence="1">
    <location>
        <begin position="36"/>
        <end position="56"/>
    </location>
</feature>
<feature type="transmembrane region" description="Helical" evidence="1">
    <location>
        <begin position="116"/>
        <end position="136"/>
    </location>
</feature>
<keyword evidence="1" id="KW-1133">Transmembrane helix</keyword>